<keyword evidence="7" id="KW-0732">Signal</keyword>
<dbReference type="OrthoDB" id="410315at2759"/>
<dbReference type="EMBL" id="QOIP01000012">
    <property type="protein sequence ID" value="RLU15984.1"/>
    <property type="molecule type" value="Genomic_DNA"/>
</dbReference>
<dbReference type="PANTHER" id="PTHR18945">
    <property type="entry name" value="NEUROTRANSMITTER GATED ION CHANNEL"/>
    <property type="match status" value="1"/>
</dbReference>
<evidence type="ECO:0000313" key="10">
    <source>
        <dbReference type="EMBL" id="EZA48980.1"/>
    </source>
</evidence>
<protein>
    <submittedName>
        <fullName evidence="10">Acetylcholine receptor subunit alpha-type acr-16</fullName>
    </submittedName>
</protein>
<reference evidence="11" key="3">
    <citation type="submission" date="2018-07" db="EMBL/GenBank/DDBJ databases">
        <authorList>
            <person name="Mckenzie S.K."/>
            <person name="Kronauer D.J.C."/>
        </authorList>
    </citation>
    <scope>NUCLEOTIDE SEQUENCE</scope>
    <source>
        <strain evidence="11">Clonal line C1</strain>
    </source>
</reference>
<keyword evidence="10" id="KW-0675">Receptor</keyword>
<dbReference type="CDD" id="cd18997">
    <property type="entry name" value="LGIC_ECD_nAChR"/>
    <property type="match status" value="1"/>
</dbReference>
<dbReference type="InterPro" id="IPR006202">
    <property type="entry name" value="Neur_chan_lig-bd"/>
</dbReference>
<evidence type="ECO:0000256" key="1">
    <source>
        <dbReference type="ARBA" id="ARBA00004141"/>
    </source>
</evidence>
<feature type="chain" id="PRO_5035982909" evidence="7">
    <location>
        <begin position="26"/>
        <end position="442"/>
    </location>
</feature>
<feature type="domain" description="Neurotransmitter-gated ion-channel transmembrane" evidence="9">
    <location>
        <begin position="250"/>
        <end position="333"/>
    </location>
</feature>
<name>A0A026VZ77_OOCBI</name>
<evidence type="ECO:0000256" key="4">
    <source>
        <dbReference type="ARBA" id="ARBA00023136"/>
    </source>
</evidence>
<evidence type="ECO:0000256" key="5">
    <source>
        <dbReference type="SAM" id="MobiDB-lite"/>
    </source>
</evidence>
<dbReference type="InterPro" id="IPR036719">
    <property type="entry name" value="Neuro-gated_channel_TM_sf"/>
</dbReference>
<dbReference type="PRINTS" id="PR00252">
    <property type="entry name" value="NRIONCHANNEL"/>
</dbReference>
<keyword evidence="12" id="KW-1185">Reference proteome</keyword>
<evidence type="ECO:0000313" key="11">
    <source>
        <dbReference type="EMBL" id="RLU15984.1"/>
    </source>
</evidence>
<dbReference type="AlphaFoldDB" id="A0A026VZ77"/>
<feature type="compositionally biased region" description="Polar residues" evidence="5">
    <location>
        <begin position="381"/>
        <end position="391"/>
    </location>
</feature>
<dbReference type="GO" id="GO:0005230">
    <property type="term" value="F:extracellular ligand-gated monoatomic ion channel activity"/>
    <property type="evidence" value="ECO:0007669"/>
    <property type="project" value="InterPro"/>
</dbReference>
<reference evidence="10 12" key="1">
    <citation type="journal article" date="2014" name="Curr. Biol.">
        <title>The genome of the clonal raider ant Cerapachys biroi.</title>
        <authorList>
            <person name="Oxley P.R."/>
            <person name="Ji L."/>
            <person name="Fetter-Pruneda I."/>
            <person name="McKenzie S.K."/>
            <person name="Li C."/>
            <person name="Hu H."/>
            <person name="Zhang G."/>
            <person name="Kronauer D.J."/>
        </authorList>
    </citation>
    <scope>NUCLEOTIDE SEQUENCE [LARGE SCALE GENOMIC DNA]</scope>
</reference>
<dbReference type="SUPFAM" id="SSF63712">
    <property type="entry name" value="Nicotinic receptor ligand binding domain-like"/>
    <property type="match status" value="1"/>
</dbReference>
<gene>
    <name evidence="11" type="ORF">DMN91_011742</name>
    <name evidence="10" type="ORF">X777_12426</name>
</gene>
<dbReference type="Pfam" id="PF02932">
    <property type="entry name" value="Neur_chan_memb"/>
    <property type="match status" value="1"/>
</dbReference>
<accession>A0A026VZ77</accession>
<dbReference type="GO" id="GO:0016020">
    <property type="term" value="C:membrane"/>
    <property type="evidence" value="ECO:0007669"/>
    <property type="project" value="UniProtKB-SubCell"/>
</dbReference>
<feature type="transmembrane region" description="Helical" evidence="6">
    <location>
        <begin position="244"/>
        <end position="267"/>
    </location>
</feature>
<keyword evidence="2 6" id="KW-0812">Transmembrane</keyword>
<evidence type="ECO:0000256" key="6">
    <source>
        <dbReference type="SAM" id="Phobius"/>
    </source>
</evidence>
<dbReference type="OMA" id="FAAHELW"/>
<dbReference type="InterPro" id="IPR006201">
    <property type="entry name" value="Neur_channel"/>
</dbReference>
<evidence type="ECO:0000256" key="3">
    <source>
        <dbReference type="ARBA" id="ARBA00022989"/>
    </source>
</evidence>
<dbReference type="CDD" id="cd19051">
    <property type="entry name" value="LGIC_TM_cation"/>
    <property type="match status" value="1"/>
</dbReference>
<evidence type="ECO:0000256" key="7">
    <source>
        <dbReference type="SAM" id="SignalP"/>
    </source>
</evidence>
<organism evidence="10 12">
    <name type="scientific">Ooceraea biroi</name>
    <name type="common">Clonal raider ant</name>
    <name type="synonym">Cerapachys biroi</name>
    <dbReference type="NCBI Taxonomy" id="2015173"/>
    <lineage>
        <taxon>Eukaryota</taxon>
        <taxon>Metazoa</taxon>
        <taxon>Ecdysozoa</taxon>
        <taxon>Arthropoda</taxon>
        <taxon>Hexapoda</taxon>
        <taxon>Insecta</taxon>
        <taxon>Pterygota</taxon>
        <taxon>Neoptera</taxon>
        <taxon>Endopterygota</taxon>
        <taxon>Hymenoptera</taxon>
        <taxon>Apocrita</taxon>
        <taxon>Aculeata</taxon>
        <taxon>Formicoidea</taxon>
        <taxon>Formicidae</taxon>
        <taxon>Dorylinae</taxon>
        <taxon>Ooceraea</taxon>
    </lineage>
</organism>
<dbReference type="Proteomes" id="UP000053097">
    <property type="component" value="Unassembled WGS sequence"/>
</dbReference>
<dbReference type="SUPFAM" id="SSF90112">
    <property type="entry name" value="Neurotransmitter-gated ion-channel transmembrane pore"/>
    <property type="match status" value="1"/>
</dbReference>
<dbReference type="Pfam" id="PF02931">
    <property type="entry name" value="Neur_chan_LBD"/>
    <property type="match status" value="1"/>
</dbReference>
<feature type="transmembrane region" description="Helical" evidence="6">
    <location>
        <begin position="279"/>
        <end position="298"/>
    </location>
</feature>
<reference evidence="11" key="2">
    <citation type="journal article" date="2018" name="Genome Res.">
        <title>The genomic architecture and molecular evolution of ant odorant receptors.</title>
        <authorList>
            <person name="McKenzie S.K."/>
            <person name="Kronauer D.J.C."/>
        </authorList>
    </citation>
    <scope>NUCLEOTIDE SEQUENCE [LARGE SCALE GENOMIC DNA]</scope>
    <source>
        <strain evidence="11">Clonal line C1</strain>
    </source>
</reference>
<evidence type="ECO:0000256" key="2">
    <source>
        <dbReference type="ARBA" id="ARBA00022692"/>
    </source>
</evidence>
<dbReference type="FunFam" id="2.70.170.10:FF:000030">
    <property type="entry name" value="AcetylCholine Receptor"/>
    <property type="match status" value="1"/>
</dbReference>
<feature type="region of interest" description="Disordered" evidence="5">
    <location>
        <begin position="374"/>
        <end position="394"/>
    </location>
</feature>
<evidence type="ECO:0000259" key="8">
    <source>
        <dbReference type="Pfam" id="PF02931"/>
    </source>
</evidence>
<evidence type="ECO:0000313" key="12">
    <source>
        <dbReference type="Proteomes" id="UP000053097"/>
    </source>
</evidence>
<dbReference type="Proteomes" id="UP000279307">
    <property type="component" value="Chromosome 12"/>
</dbReference>
<comment type="subcellular location">
    <subcellularLocation>
        <location evidence="1">Membrane</location>
        <topology evidence="1">Multi-pass membrane protein</topology>
    </subcellularLocation>
</comment>
<sequence>MRLTRTACSAIALVLFGNVMLHASGTPERNPMWNQTWTDRLKQDLFVKYDKFARPTQHYNTTTVNFDIAVLYVDVDDFKSTITINGWARHAWIDEKLKWDPSRYGNIQYIHVGNHEVWQPDILLYQSGTAGTVEHYGDTNCIIYNDGRVLWVPPAQFIGLCELDFHLWPFDTQICTLTFGSWTYHGEQINLELREAEDNEPLYVKNAEWTLMDINKTRKSTIYACCPDAYINLKFQMTLKRNSALYSSILIMPAAAIVFLVLLTFWLPPHSEMKISVGACTALIISVFLAYCGLKVPLTTNPPLIVYFYSGCLCLVTISLVISISVINMSKRIFCKPLPRNIKLCLLSWPGKLLGLSDLISVIETRRPMPGQELRGKLTEESATNSTSNISEDGDRQNMIFPTKNITQLEWILASTAVDRIAFVLFCFIFTIMEIMYINQVG</sequence>
<proteinExistence type="predicted"/>
<keyword evidence="3 6" id="KW-1133">Transmembrane helix</keyword>
<evidence type="ECO:0000259" key="9">
    <source>
        <dbReference type="Pfam" id="PF02932"/>
    </source>
</evidence>
<feature type="signal peptide" evidence="7">
    <location>
        <begin position="1"/>
        <end position="25"/>
    </location>
</feature>
<dbReference type="Gene3D" id="2.70.170.10">
    <property type="entry name" value="Neurotransmitter-gated ion-channel ligand-binding domain"/>
    <property type="match status" value="1"/>
</dbReference>
<dbReference type="InterPro" id="IPR036734">
    <property type="entry name" value="Neur_chan_lig-bd_sf"/>
</dbReference>
<dbReference type="EMBL" id="KK107558">
    <property type="protein sequence ID" value="EZA48980.1"/>
    <property type="molecule type" value="Genomic_DNA"/>
</dbReference>
<dbReference type="Gene3D" id="1.20.58.390">
    <property type="entry name" value="Neurotransmitter-gated ion-channel transmembrane domain"/>
    <property type="match status" value="1"/>
</dbReference>
<dbReference type="InterPro" id="IPR038050">
    <property type="entry name" value="Neuro_actylchol_rec"/>
</dbReference>
<dbReference type="STRING" id="2015173.A0A026VZ77"/>
<dbReference type="GO" id="GO:0004888">
    <property type="term" value="F:transmembrane signaling receptor activity"/>
    <property type="evidence" value="ECO:0007669"/>
    <property type="project" value="InterPro"/>
</dbReference>
<keyword evidence="4 6" id="KW-0472">Membrane</keyword>
<feature type="domain" description="Neurotransmitter-gated ion-channel ligand-binding" evidence="8">
    <location>
        <begin position="39"/>
        <end position="242"/>
    </location>
</feature>
<feature type="transmembrane region" description="Helical" evidence="6">
    <location>
        <begin position="304"/>
        <end position="327"/>
    </location>
</feature>
<feature type="transmembrane region" description="Helical" evidence="6">
    <location>
        <begin position="421"/>
        <end position="438"/>
    </location>
</feature>
<dbReference type="InterPro" id="IPR006029">
    <property type="entry name" value="Neurotrans-gated_channel_TM"/>
</dbReference>